<keyword evidence="1" id="KW-0479">Metal-binding</keyword>
<dbReference type="InterPro" id="IPR008007">
    <property type="entry name" value="Peptidase_M42"/>
</dbReference>
<dbReference type="EMBL" id="JBGUBD010000006">
    <property type="protein sequence ID" value="MFA9478996.1"/>
    <property type="molecule type" value="Genomic_DNA"/>
</dbReference>
<dbReference type="PANTHER" id="PTHR32481">
    <property type="entry name" value="AMINOPEPTIDASE"/>
    <property type="match status" value="1"/>
</dbReference>
<proteinExistence type="inferred from homology"/>
<sequence>MYATAMKRTHERYLTELTSLPTAAGRESRVIAWIEAWAMRHAATVKLRRDRFGNLLLMRASGPRSDRPIIFAAHMDHPAFVVDAASDGRDASAEFRGGVHANYFKGTAVTLHRHDEPPRPGRVAILHQGDDARDKRATIRFDEPTVVEPGDVITWAIAPAKVVGDRLHAPACDDLAGVAAAIAAFEQLLKQTSVGDVRVLLTRAEEVGFIGAMAACRSRIMPKRSRIVALENSKSFDDSPIADGPIVRVGDRTSTFDPDLTYRVGKLAEQLASDDKQFKWQRKLMPGGTCEASAYQSLGYIATCVCLPLGNYHNMNERTGKIDAEVISLADYHALVRLLIAVGSQLDDPSRSPTLRRRLDALFDERRAILAEG</sequence>
<keyword evidence="2" id="KW-0378">Hydrolase</keyword>
<evidence type="ECO:0000256" key="2">
    <source>
        <dbReference type="ARBA" id="ARBA00022801"/>
    </source>
</evidence>
<dbReference type="Gene3D" id="3.40.630.10">
    <property type="entry name" value="Zn peptidases"/>
    <property type="match status" value="1"/>
</dbReference>
<dbReference type="InterPro" id="IPR051464">
    <property type="entry name" value="Peptidase_M42_aminopept"/>
</dbReference>
<comment type="caution">
    <text evidence="4">The sequence shown here is derived from an EMBL/GenBank/DDBJ whole genome shotgun (WGS) entry which is preliminary data.</text>
</comment>
<evidence type="ECO:0000313" key="5">
    <source>
        <dbReference type="Proteomes" id="UP001575105"/>
    </source>
</evidence>
<dbReference type="SUPFAM" id="SSF53187">
    <property type="entry name" value="Zn-dependent exopeptidases"/>
    <property type="match status" value="1"/>
</dbReference>
<organism evidence="4 5">
    <name type="scientific">Natronomicrosphaera hydrolytica</name>
    <dbReference type="NCBI Taxonomy" id="3242702"/>
    <lineage>
        <taxon>Bacteria</taxon>
        <taxon>Pseudomonadati</taxon>
        <taxon>Planctomycetota</taxon>
        <taxon>Phycisphaerae</taxon>
        <taxon>Phycisphaerales</taxon>
        <taxon>Phycisphaeraceae</taxon>
        <taxon>Natronomicrosphaera</taxon>
    </lineage>
</organism>
<accession>A0ABV4U5W5</accession>
<dbReference type="RefSeq" id="WP_425345913.1">
    <property type="nucleotide sequence ID" value="NZ_JBGUBD010000006.1"/>
</dbReference>
<reference evidence="4 5" key="1">
    <citation type="submission" date="2024-08" db="EMBL/GenBank/DDBJ databases">
        <title>Whole-genome sequencing of halo(alkali)philic microorganisms from hypersaline lakes.</title>
        <authorList>
            <person name="Sorokin D.Y."/>
            <person name="Merkel A.Y."/>
            <person name="Messina E."/>
            <person name="Yakimov M."/>
        </authorList>
    </citation>
    <scope>NUCLEOTIDE SEQUENCE [LARGE SCALE GENOMIC DNA]</scope>
    <source>
        <strain evidence="4 5">AB-hyl4</strain>
    </source>
</reference>
<evidence type="ECO:0000256" key="3">
    <source>
        <dbReference type="PIRNR" id="PIRNR001123"/>
    </source>
</evidence>
<protein>
    <submittedName>
        <fullName evidence="4">M20/M25/M40 family metallo-hydrolase</fullName>
    </submittedName>
</protein>
<dbReference type="PIRSF" id="PIRSF001123">
    <property type="entry name" value="PepA_GA"/>
    <property type="match status" value="1"/>
</dbReference>
<comment type="similarity">
    <text evidence="3">Belongs to the peptidase M42 family.</text>
</comment>
<dbReference type="Proteomes" id="UP001575105">
    <property type="component" value="Unassembled WGS sequence"/>
</dbReference>
<gene>
    <name evidence="4" type="ORF">ACERK3_11940</name>
</gene>
<dbReference type="PANTHER" id="PTHR32481:SF0">
    <property type="entry name" value="AMINOPEPTIDASE YPDE-RELATED"/>
    <property type="match status" value="1"/>
</dbReference>
<keyword evidence="5" id="KW-1185">Reference proteome</keyword>
<evidence type="ECO:0000313" key="4">
    <source>
        <dbReference type="EMBL" id="MFA9478996.1"/>
    </source>
</evidence>
<evidence type="ECO:0000256" key="1">
    <source>
        <dbReference type="ARBA" id="ARBA00022723"/>
    </source>
</evidence>
<dbReference type="Pfam" id="PF05343">
    <property type="entry name" value="Peptidase_M42"/>
    <property type="match status" value="1"/>
</dbReference>
<name>A0ABV4U5W5_9BACT</name>